<comment type="caution">
    <text evidence="1">The sequence shown here is derived from an EMBL/GenBank/DDBJ whole genome shotgun (WGS) entry which is preliminary data.</text>
</comment>
<evidence type="ECO:0000313" key="1">
    <source>
        <dbReference type="EMBL" id="RWA08290.1"/>
    </source>
</evidence>
<sequence>MTRRVKVNITWFGRITRLTIYTAEKQISQVMHGVVQIMNLIEEMRIDHPSLNPRLEALSAIAEKYIDQGASNRSGLGRILYRAVGRWRFNTILHELNDAKDMLERNLALQCGRKVNDLSERAKPTSARYSNADLTKLFDGSIGGWNPTKPSVHISHRHTAVTATIQNGQGSDIRVQLFIGADFKAACNELSDQLSCCSLPVEETFPKSNEFARNGEIRLHTSTNTTMPIILWVYHNVSIRAELLFPEHSESVSSARDDASTWFNSVTDELFRYIRNGCVPEGEEVARPKPQKDTSTSTTHVGETFTIDVTVDEDCLHDVECDDNKLVYADFVIIESCYRFTFLAIEQGESSIHFNFAHARTFNSSSVHFAVRIEPD</sequence>
<gene>
    <name evidence="1" type="ORF">EKO27_g6806</name>
</gene>
<reference evidence="1 2" key="1">
    <citation type="submission" date="2018-12" db="EMBL/GenBank/DDBJ databases">
        <title>Draft genome sequence of Xylaria grammica IHI A82.</title>
        <authorList>
            <person name="Buettner E."/>
            <person name="Kellner H."/>
        </authorList>
    </citation>
    <scope>NUCLEOTIDE SEQUENCE [LARGE SCALE GENOMIC DNA]</scope>
    <source>
        <strain evidence="1 2">IHI A82</strain>
    </source>
</reference>
<name>A0A439D1K5_9PEZI</name>
<protein>
    <submittedName>
        <fullName evidence="1">Uncharacterized protein</fullName>
    </submittedName>
</protein>
<accession>A0A439D1K5</accession>
<dbReference type="Proteomes" id="UP000286045">
    <property type="component" value="Unassembled WGS sequence"/>
</dbReference>
<keyword evidence="2" id="KW-1185">Reference proteome</keyword>
<organism evidence="1 2">
    <name type="scientific">Xylaria grammica</name>
    <dbReference type="NCBI Taxonomy" id="363999"/>
    <lineage>
        <taxon>Eukaryota</taxon>
        <taxon>Fungi</taxon>
        <taxon>Dikarya</taxon>
        <taxon>Ascomycota</taxon>
        <taxon>Pezizomycotina</taxon>
        <taxon>Sordariomycetes</taxon>
        <taxon>Xylariomycetidae</taxon>
        <taxon>Xylariales</taxon>
        <taxon>Xylariaceae</taxon>
        <taxon>Xylaria</taxon>
    </lineage>
</organism>
<evidence type="ECO:0000313" key="2">
    <source>
        <dbReference type="Proteomes" id="UP000286045"/>
    </source>
</evidence>
<dbReference type="EMBL" id="RYZI01000208">
    <property type="protein sequence ID" value="RWA08290.1"/>
    <property type="molecule type" value="Genomic_DNA"/>
</dbReference>
<proteinExistence type="predicted"/>
<dbReference type="AlphaFoldDB" id="A0A439D1K5"/>